<reference evidence="3 4" key="1">
    <citation type="submission" date="2020-03" db="EMBL/GenBank/DDBJ databases">
        <title>Genomic Encyclopedia of Type Strains, Phase IV (KMG-IV): sequencing the most valuable type-strain genomes for metagenomic binning, comparative biology and taxonomic classification.</title>
        <authorList>
            <person name="Goeker M."/>
        </authorList>
    </citation>
    <scope>NUCLEOTIDE SEQUENCE [LARGE SCALE GENOMIC DNA]</scope>
    <source>
        <strain evidence="3 4">DSM 22753</strain>
    </source>
</reference>
<accession>A0ABX0TZI4</accession>
<evidence type="ECO:0000256" key="1">
    <source>
        <dbReference type="ARBA" id="ARBA00006738"/>
    </source>
</evidence>
<protein>
    <recommendedName>
        <fullName evidence="2">UPF0102 protein FHT01_001206</fullName>
    </recommendedName>
</protein>
<evidence type="ECO:0000313" key="4">
    <source>
        <dbReference type="Proteomes" id="UP000788153"/>
    </source>
</evidence>
<dbReference type="PANTHER" id="PTHR34039:SF1">
    <property type="entry name" value="UPF0102 PROTEIN YRAN"/>
    <property type="match status" value="1"/>
</dbReference>
<dbReference type="SUPFAM" id="SSF52980">
    <property type="entry name" value="Restriction endonuclease-like"/>
    <property type="match status" value="1"/>
</dbReference>
<dbReference type="InterPro" id="IPR011335">
    <property type="entry name" value="Restrct_endonuc-II-like"/>
</dbReference>
<keyword evidence="3" id="KW-0255">Endonuclease</keyword>
<dbReference type="GO" id="GO:0004519">
    <property type="term" value="F:endonuclease activity"/>
    <property type="evidence" value="ECO:0007669"/>
    <property type="project" value="UniProtKB-KW"/>
</dbReference>
<dbReference type="InterPro" id="IPR011856">
    <property type="entry name" value="tRNA_endonuc-like_dom_sf"/>
</dbReference>
<dbReference type="RefSeq" id="WP_140231291.1">
    <property type="nucleotide sequence ID" value="NZ_BAAAEV010000001.1"/>
</dbReference>
<comment type="caution">
    <text evidence="3">The sequence shown here is derived from an EMBL/GenBank/DDBJ whole genome shotgun (WGS) entry which is preliminary data.</text>
</comment>
<proteinExistence type="inferred from homology"/>
<evidence type="ECO:0000313" key="3">
    <source>
        <dbReference type="EMBL" id="NIJ23664.1"/>
    </source>
</evidence>
<name>A0ABX0TZI4_9SPHN</name>
<keyword evidence="3" id="KW-0378">Hydrolase</keyword>
<keyword evidence="3" id="KW-0540">Nuclease</keyword>
<evidence type="ECO:0000256" key="2">
    <source>
        <dbReference type="HAMAP-Rule" id="MF_00048"/>
    </source>
</evidence>
<organism evidence="3 4">
    <name type="scientific">Sphingomonas japonica</name>
    <dbReference type="NCBI Taxonomy" id="511662"/>
    <lineage>
        <taxon>Bacteria</taxon>
        <taxon>Pseudomonadati</taxon>
        <taxon>Pseudomonadota</taxon>
        <taxon>Alphaproteobacteria</taxon>
        <taxon>Sphingomonadales</taxon>
        <taxon>Sphingomonadaceae</taxon>
        <taxon>Sphingomonas</taxon>
    </lineage>
</organism>
<keyword evidence="4" id="KW-1185">Reference proteome</keyword>
<dbReference type="Pfam" id="PF02021">
    <property type="entry name" value="UPF0102"/>
    <property type="match status" value="1"/>
</dbReference>
<dbReference type="Gene3D" id="3.40.1350.10">
    <property type="match status" value="1"/>
</dbReference>
<dbReference type="InterPro" id="IPR003509">
    <property type="entry name" value="UPF0102_YraN-like"/>
</dbReference>
<sequence length="118" mass="13245">MTRDRRAAETRGRDGERAAAWYLRLKGWRILAERVRTAAGEVDLVARKGRLVAFVEVKTRSSDAELDFAIDRRRLARVAAAAEILAPRFADGGEDIRIDVLLLVPGKLPRHIENAWIG</sequence>
<gene>
    <name evidence="3" type="ORF">FHT01_001206</name>
</gene>
<dbReference type="HAMAP" id="MF_00048">
    <property type="entry name" value="UPF0102"/>
    <property type="match status" value="1"/>
</dbReference>
<dbReference type="Proteomes" id="UP000788153">
    <property type="component" value="Unassembled WGS sequence"/>
</dbReference>
<dbReference type="EMBL" id="JAASQP010000001">
    <property type="protein sequence ID" value="NIJ23664.1"/>
    <property type="molecule type" value="Genomic_DNA"/>
</dbReference>
<dbReference type="PANTHER" id="PTHR34039">
    <property type="entry name" value="UPF0102 PROTEIN YRAN"/>
    <property type="match status" value="1"/>
</dbReference>
<comment type="similarity">
    <text evidence="1 2">Belongs to the UPF0102 family.</text>
</comment>